<dbReference type="SMART" id="SM00382">
    <property type="entry name" value="AAA"/>
    <property type="match status" value="1"/>
</dbReference>
<evidence type="ECO:0000259" key="16">
    <source>
        <dbReference type="PROSITE" id="PS50893"/>
    </source>
</evidence>
<evidence type="ECO:0000256" key="2">
    <source>
        <dbReference type="ARBA" id="ARBA00022448"/>
    </source>
</evidence>
<dbReference type="GO" id="GO:0005886">
    <property type="term" value="C:plasma membrane"/>
    <property type="evidence" value="ECO:0007669"/>
    <property type="project" value="UniProtKB-SubCell"/>
</dbReference>
<feature type="transmembrane region" description="Helical" evidence="15">
    <location>
        <begin position="217"/>
        <end position="237"/>
    </location>
</feature>
<feature type="domain" description="ABC transporter" evidence="16">
    <location>
        <begin position="495"/>
        <end position="731"/>
    </location>
</feature>
<feature type="domain" description="ABC transmembrane type-1" evidence="17">
    <location>
        <begin position="183"/>
        <end position="461"/>
    </location>
</feature>
<name>A0A2T7U9U1_9BURK</name>
<dbReference type="InterPro" id="IPR017750">
    <property type="entry name" value="ATPase_T1SS"/>
</dbReference>
<sequence length="738" mass="80848">MTNLLNFSPPGAAGLKSPPPDKKASDGMNDPLLMCLAMTAKLLGRPVHFQVLRAGFALDERGRVPMAAYPDMAHKNGLMAAWSRTRIADIPHYVLPVLMSLTDGRACVLRNIDGPNAVVWWAETGMEDQLISLAELQGLARPEVLALKLPPTRHDQTLTPFKGAAFGWFWGTLWRFRHFYVESMIATVVANVLTLASVFFTMNVYDRVVPTSAYASLWTLAIGTAAAIVMEFIMRWLKARLVDLGGKKADLAINATLLREIMAIRLEHRPQSVGIFASSMRDFESLRDFFSSASLVLLADMPFVLMFLALIAIVAGPLAWIPGLAVPLLILIGLASQKSLMSAMRDNMKESGDKQSVLVEAVLNLELLKAHNAESYLQRRWEMSNLAGADSYKRSRSLTNWVMGLTTAVQQLVTVGMVVAGVYMIHANTLTVGGLMAAVILAGRALGPLASVMSLATRYQQAVTSLETLDGLMKRPRDRIHGRNYVVPEVIHGGLQGEALEFAYPGQHKIPVIKKLSINIAPGQKVAMLGRVGSGKSTLLRLMAGLYLPQAGNVRLDGVDLQQLEPVEVRSRIGYVGQDPQLFMGTLRENMVLADSWISDMKITEVLKTLNIYDMVANHPMGLDMPITEAGGGLSGGQRQLLSIARMMLRNPQLVFMDEPTANMDQNTEARVIAVMKEWLHGRTLLMSTHRPQLLEWVDMIAVIDNGQCVALGPKQEMIDKLSRGIDVNSARAQGAAA</sequence>
<keyword evidence="2" id="KW-0813">Transport</keyword>
<feature type="region of interest" description="Disordered" evidence="14">
    <location>
        <begin position="1"/>
        <end position="26"/>
    </location>
</feature>
<evidence type="ECO:0000256" key="4">
    <source>
        <dbReference type="ARBA" id="ARBA00022692"/>
    </source>
</evidence>
<organism evidence="19 20">
    <name type="scientific">Limnohabitans planktonicus II-D5</name>
    <dbReference type="NCBI Taxonomy" id="1293045"/>
    <lineage>
        <taxon>Bacteria</taxon>
        <taxon>Pseudomonadati</taxon>
        <taxon>Pseudomonadota</taxon>
        <taxon>Betaproteobacteria</taxon>
        <taxon>Burkholderiales</taxon>
        <taxon>Comamonadaceae</taxon>
        <taxon>Limnohabitans</taxon>
    </lineage>
</organism>
<dbReference type="InterPro" id="IPR036640">
    <property type="entry name" value="ABC1_TM_sf"/>
</dbReference>
<dbReference type="PROSITE" id="PS50893">
    <property type="entry name" value="ABC_TRANSPORTER_2"/>
    <property type="match status" value="1"/>
</dbReference>
<evidence type="ECO:0000259" key="17">
    <source>
        <dbReference type="PROSITE" id="PS50929"/>
    </source>
</evidence>
<evidence type="ECO:0000256" key="10">
    <source>
        <dbReference type="ARBA" id="ARBA00023136"/>
    </source>
</evidence>
<dbReference type="InterPro" id="IPR027417">
    <property type="entry name" value="P-loop_NTPase"/>
</dbReference>
<feature type="transmembrane region" description="Helical" evidence="15">
    <location>
        <begin position="432"/>
        <end position="456"/>
    </location>
</feature>
<feature type="transmembrane region" description="Helical" evidence="15">
    <location>
        <begin position="184"/>
        <end position="205"/>
    </location>
</feature>
<keyword evidence="5" id="KW-0204">Cytolysis</keyword>
<dbReference type="CDD" id="cd18587">
    <property type="entry name" value="ABC_6TM_LapB_like"/>
    <property type="match status" value="1"/>
</dbReference>
<dbReference type="Gene3D" id="3.40.50.300">
    <property type="entry name" value="P-loop containing nucleotide triphosphate hydrolases"/>
    <property type="match status" value="1"/>
</dbReference>
<dbReference type="GO" id="GO:0016887">
    <property type="term" value="F:ATP hydrolysis activity"/>
    <property type="evidence" value="ECO:0007669"/>
    <property type="project" value="InterPro"/>
</dbReference>
<keyword evidence="7" id="KW-0378">Hydrolase</keyword>
<dbReference type="Gene3D" id="1.20.1560.10">
    <property type="entry name" value="ABC transporter type 1, transmembrane domain"/>
    <property type="match status" value="1"/>
</dbReference>
<dbReference type="PROSITE" id="PS00211">
    <property type="entry name" value="ABC_TRANSPORTER_1"/>
    <property type="match status" value="1"/>
</dbReference>
<comment type="caution">
    <text evidence="19">The sequence shown here is derived from an EMBL/GenBank/DDBJ whole genome shotgun (WGS) entry which is preliminary data.</text>
</comment>
<comment type="similarity">
    <text evidence="12">Belongs to the ABC transporter superfamily. Cyclolysin exporter (TC 3.A.1.109.2) family.</text>
</comment>
<dbReference type="STRING" id="1293045.H663_10350"/>
<keyword evidence="20" id="KW-1185">Reference proteome</keyword>
<dbReference type="InterPro" id="IPR003593">
    <property type="entry name" value="AAA+_ATPase"/>
</dbReference>
<reference evidence="19" key="1">
    <citation type="submission" date="2017-04" db="EMBL/GenBank/DDBJ databases">
        <title>Unexpected and diverse lifestyles within the genus Limnohabitans.</title>
        <authorList>
            <person name="Kasalicky V."/>
            <person name="Mehrshad M."/>
            <person name="Andrei S.-A."/>
            <person name="Salcher M."/>
            <person name="Kratochvilova H."/>
            <person name="Simek K."/>
            <person name="Ghai R."/>
        </authorList>
    </citation>
    <scope>NUCLEOTIDE SEQUENCE [LARGE SCALE GENOMIC DNA]</scope>
    <source>
        <strain evidence="19">II-D5</strain>
    </source>
</reference>
<evidence type="ECO:0000256" key="13">
    <source>
        <dbReference type="ARBA" id="ARBA00072252"/>
    </source>
</evidence>
<dbReference type="AlphaFoldDB" id="A0A2T7U9U1"/>
<keyword evidence="5" id="KW-0354">Hemolysis</keyword>
<feature type="transmembrane region" description="Helical" evidence="15">
    <location>
        <begin position="289"/>
        <end position="313"/>
    </location>
</feature>
<dbReference type="GO" id="GO:0015421">
    <property type="term" value="F:ABC-type oligopeptide transporter activity"/>
    <property type="evidence" value="ECO:0007669"/>
    <property type="project" value="TreeGrafter"/>
</dbReference>
<dbReference type="OrthoDB" id="8554730at2"/>
<dbReference type="PROSITE" id="PS50990">
    <property type="entry name" value="PEPTIDASE_C39"/>
    <property type="match status" value="1"/>
</dbReference>
<protein>
    <recommendedName>
        <fullName evidence="13">Cyclolysin secretion/processing ATP-binding protein CyaB</fullName>
    </recommendedName>
</protein>
<dbReference type="SUPFAM" id="SSF90123">
    <property type="entry name" value="ABC transporter transmembrane region"/>
    <property type="match status" value="1"/>
</dbReference>
<accession>A0A2T7U9U1</accession>
<keyword evidence="8" id="KW-0067">ATP-binding</keyword>
<evidence type="ECO:0000256" key="15">
    <source>
        <dbReference type="SAM" id="Phobius"/>
    </source>
</evidence>
<keyword evidence="4 15" id="KW-0812">Transmembrane</keyword>
<dbReference type="InterPro" id="IPR017871">
    <property type="entry name" value="ABC_transporter-like_CS"/>
</dbReference>
<evidence type="ECO:0000313" key="19">
    <source>
        <dbReference type="EMBL" id="PVE41419.1"/>
    </source>
</evidence>
<keyword evidence="3" id="KW-1003">Cell membrane</keyword>
<dbReference type="RefSeq" id="WP_083451176.1">
    <property type="nucleotide sequence ID" value="NZ_LFYT02000030.1"/>
</dbReference>
<evidence type="ECO:0000256" key="6">
    <source>
        <dbReference type="ARBA" id="ARBA00022741"/>
    </source>
</evidence>
<keyword evidence="9 15" id="KW-1133">Transmembrane helix</keyword>
<evidence type="ECO:0000313" key="20">
    <source>
        <dbReference type="Proteomes" id="UP000037507"/>
    </source>
</evidence>
<dbReference type="PROSITE" id="PS50929">
    <property type="entry name" value="ABC_TM1F"/>
    <property type="match status" value="1"/>
</dbReference>
<dbReference type="InterPro" id="IPR011527">
    <property type="entry name" value="ABC1_TM_dom"/>
</dbReference>
<evidence type="ECO:0000256" key="14">
    <source>
        <dbReference type="SAM" id="MobiDB-lite"/>
    </source>
</evidence>
<dbReference type="EMBL" id="LFYT02000030">
    <property type="protein sequence ID" value="PVE41419.1"/>
    <property type="molecule type" value="Genomic_DNA"/>
</dbReference>
<feature type="transmembrane region" description="Helical" evidence="15">
    <location>
        <begin position="319"/>
        <end position="336"/>
    </location>
</feature>
<dbReference type="SUPFAM" id="SSF52540">
    <property type="entry name" value="P-loop containing nucleoside triphosphate hydrolases"/>
    <property type="match status" value="1"/>
</dbReference>
<dbReference type="GO" id="GO:0006508">
    <property type="term" value="P:proteolysis"/>
    <property type="evidence" value="ECO:0007669"/>
    <property type="project" value="InterPro"/>
</dbReference>
<dbReference type="NCBIfam" id="TIGR03375">
    <property type="entry name" value="type_I_sec_LssB"/>
    <property type="match status" value="1"/>
</dbReference>
<evidence type="ECO:0000256" key="9">
    <source>
        <dbReference type="ARBA" id="ARBA00022989"/>
    </source>
</evidence>
<evidence type="ECO:0000256" key="7">
    <source>
        <dbReference type="ARBA" id="ARBA00022801"/>
    </source>
</evidence>
<dbReference type="InterPro" id="IPR039421">
    <property type="entry name" value="Type_1_exporter"/>
</dbReference>
<dbReference type="InterPro" id="IPR005074">
    <property type="entry name" value="Peptidase_C39"/>
</dbReference>
<feature type="transmembrane region" description="Helical" evidence="15">
    <location>
        <begin position="401"/>
        <end position="426"/>
    </location>
</feature>
<dbReference type="InterPro" id="IPR003439">
    <property type="entry name" value="ABC_transporter-like_ATP-bd"/>
</dbReference>
<dbReference type="FunFam" id="3.40.50.300:FF:000299">
    <property type="entry name" value="ABC transporter ATP-binding protein/permease"/>
    <property type="match status" value="1"/>
</dbReference>
<comment type="subcellular location">
    <subcellularLocation>
        <location evidence="1">Cell membrane</location>
        <topology evidence="1">Multi-pass membrane protein</topology>
    </subcellularLocation>
</comment>
<dbReference type="GO" id="GO:0005524">
    <property type="term" value="F:ATP binding"/>
    <property type="evidence" value="ECO:0007669"/>
    <property type="project" value="UniProtKB-KW"/>
</dbReference>
<dbReference type="GO" id="GO:0008233">
    <property type="term" value="F:peptidase activity"/>
    <property type="evidence" value="ECO:0007669"/>
    <property type="project" value="InterPro"/>
</dbReference>
<proteinExistence type="inferred from homology"/>
<dbReference type="Pfam" id="PF00005">
    <property type="entry name" value="ABC_tran"/>
    <property type="match status" value="1"/>
</dbReference>
<gene>
    <name evidence="19" type="ORF">H663_017195</name>
</gene>
<keyword evidence="6" id="KW-0547">Nucleotide-binding</keyword>
<dbReference type="GO" id="GO:0031640">
    <property type="term" value="P:killing of cells of another organism"/>
    <property type="evidence" value="ECO:0007669"/>
    <property type="project" value="UniProtKB-KW"/>
</dbReference>
<dbReference type="Proteomes" id="UP000037507">
    <property type="component" value="Unassembled WGS sequence"/>
</dbReference>
<evidence type="ECO:0000259" key="18">
    <source>
        <dbReference type="PROSITE" id="PS50990"/>
    </source>
</evidence>
<keyword evidence="10 15" id="KW-0472">Membrane</keyword>
<evidence type="ECO:0000256" key="5">
    <source>
        <dbReference type="ARBA" id="ARBA00022735"/>
    </source>
</evidence>
<feature type="domain" description="Peptidase C39" evidence="18">
    <location>
        <begin position="23"/>
        <end position="147"/>
    </location>
</feature>
<evidence type="ECO:0000256" key="8">
    <source>
        <dbReference type="ARBA" id="ARBA00022840"/>
    </source>
</evidence>
<dbReference type="Pfam" id="PF00664">
    <property type="entry name" value="ABC_membrane"/>
    <property type="match status" value="1"/>
</dbReference>
<comment type="function">
    <text evidence="11">Involved in the export of calmodulin-sensitive adenylate cyclase-hemolysin (cyclolysin).</text>
</comment>
<evidence type="ECO:0000256" key="1">
    <source>
        <dbReference type="ARBA" id="ARBA00004651"/>
    </source>
</evidence>
<evidence type="ECO:0000256" key="11">
    <source>
        <dbReference type="ARBA" id="ARBA00055355"/>
    </source>
</evidence>
<dbReference type="PANTHER" id="PTHR43394:SF1">
    <property type="entry name" value="ATP-BINDING CASSETTE SUB-FAMILY B MEMBER 10, MITOCHONDRIAL"/>
    <property type="match status" value="1"/>
</dbReference>
<dbReference type="Gene3D" id="3.90.70.10">
    <property type="entry name" value="Cysteine proteinases"/>
    <property type="match status" value="1"/>
</dbReference>
<dbReference type="PANTHER" id="PTHR43394">
    <property type="entry name" value="ATP-DEPENDENT PERMEASE MDL1, MITOCHONDRIAL"/>
    <property type="match status" value="1"/>
</dbReference>
<evidence type="ECO:0000256" key="3">
    <source>
        <dbReference type="ARBA" id="ARBA00022475"/>
    </source>
</evidence>
<evidence type="ECO:0000256" key="12">
    <source>
        <dbReference type="ARBA" id="ARBA00061173"/>
    </source>
</evidence>